<sequence>MGEIRIATEQDIDKLKGFLDKSEVSSTGVESMIDHFILMEDEFGSVQATLGIEKVELDGLLRSLVVTSNIKQTEILSLFKSAISLAKHKELRELYLVTNREASVVFFTMLGFTQLEKEEIAENILQAEHMKQLENAENAIYMKTTIN</sequence>
<name>A0A1H0U4G3_9BACI</name>
<evidence type="ECO:0000313" key="1">
    <source>
        <dbReference type="EMBL" id="SDP61167.1"/>
    </source>
</evidence>
<dbReference type="EMBL" id="FNJU01000004">
    <property type="protein sequence ID" value="SDP61167.1"/>
    <property type="molecule type" value="Genomic_DNA"/>
</dbReference>
<protein>
    <submittedName>
        <fullName evidence="1">N-acetylglutamate synthase, GNAT family</fullName>
    </submittedName>
</protein>
<dbReference type="Gene3D" id="3.40.630.30">
    <property type="match status" value="1"/>
</dbReference>
<dbReference type="RefSeq" id="WP_090853389.1">
    <property type="nucleotide sequence ID" value="NZ_FNJU01000004.1"/>
</dbReference>
<reference evidence="2" key="1">
    <citation type="submission" date="2016-10" db="EMBL/GenBank/DDBJ databases">
        <authorList>
            <person name="Varghese N."/>
            <person name="Submissions S."/>
        </authorList>
    </citation>
    <scope>NUCLEOTIDE SEQUENCE [LARGE SCALE GENOMIC DNA]</scope>
    <source>
        <strain evidence="2">IBRC-M10078</strain>
    </source>
</reference>
<evidence type="ECO:0000313" key="2">
    <source>
        <dbReference type="Proteomes" id="UP000199159"/>
    </source>
</evidence>
<organism evidence="1 2">
    <name type="scientific">Litchfieldia salsa</name>
    <dbReference type="NCBI Taxonomy" id="930152"/>
    <lineage>
        <taxon>Bacteria</taxon>
        <taxon>Bacillati</taxon>
        <taxon>Bacillota</taxon>
        <taxon>Bacilli</taxon>
        <taxon>Bacillales</taxon>
        <taxon>Bacillaceae</taxon>
        <taxon>Litchfieldia</taxon>
    </lineage>
</organism>
<proteinExistence type="predicted"/>
<dbReference type="Proteomes" id="UP000199159">
    <property type="component" value="Unassembled WGS sequence"/>
</dbReference>
<dbReference type="STRING" id="930152.SAMN05216565_104151"/>
<keyword evidence="2" id="KW-1185">Reference proteome</keyword>
<dbReference type="OrthoDB" id="2678531at2"/>
<accession>A0A1H0U4G3</accession>
<dbReference type="AlphaFoldDB" id="A0A1H0U4G3"/>
<gene>
    <name evidence="1" type="ORF">SAMN05216565_104151</name>
</gene>